<keyword evidence="1" id="KW-1185">Reference proteome</keyword>
<sequence>MVTITSHQFTSHQLLRYETLKSHWQQCLQEYVDMKAVFNIYKNRKWNEMYEERERHLKSVRIRCYQRYKGNLNIARLLCKRFISNGSSVKSANGAENSPQIVEYNTTHLLHYSVWRCDVAHEYGVISARPVKRVLVYGRQSTTSRIFRSIQNQN</sequence>
<accession>A0A1I7VH19</accession>
<dbReference type="AlphaFoldDB" id="A0A1I7VH19"/>
<evidence type="ECO:0000313" key="2">
    <source>
        <dbReference type="WBParaSite" id="EN70_2498"/>
    </source>
</evidence>
<dbReference type="Proteomes" id="UP000095285">
    <property type="component" value="Unassembled WGS sequence"/>
</dbReference>
<name>A0A1I7VH19_LOALO</name>
<evidence type="ECO:0000313" key="1">
    <source>
        <dbReference type="Proteomes" id="UP000095285"/>
    </source>
</evidence>
<protein>
    <submittedName>
        <fullName evidence="2">Uncharacterized protein</fullName>
    </submittedName>
</protein>
<reference evidence="1" key="1">
    <citation type="submission" date="2012-04" db="EMBL/GenBank/DDBJ databases">
        <title>The Genome Sequence of Loa loa.</title>
        <authorList>
            <consortium name="The Broad Institute Genome Sequencing Platform"/>
            <consortium name="Broad Institute Genome Sequencing Center for Infectious Disease"/>
            <person name="Nutman T.B."/>
            <person name="Fink D.L."/>
            <person name="Russ C."/>
            <person name="Young S."/>
            <person name="Zeng Q."/>
            <person name="Gargeya S."/>
            <person name="Alvarado L."/>
            <person name="Berlin A."/>
            <person name="Chapman S.B."/>
            <person name="Chen Z."/>
            <person name="Freedman E."/>
            <person name="Gellesch M."/>
            <person name="Goldberg J."/>
            <person name="Griggs A."/>
            <person name="Gujja S."/>
            <person name="Heilman E.R."/>
            <person name="Heiman D."/>
            <person name="Howarth C."/>
            <person name="Mehta T."/>
            <person name="Neiman D."/>
            <person name="Pearson M."/>
            <person name="Roberts A."/>
            <person name="Saif S."/>
            <person name="Shea T."/>
            <person name="Shenoy N."/>
            <person name="Sisk P."/>
            <person name="Stolte C."/>
            <person name="Sykes S."/>
            <person name="White J."/>
            <person name="Yandava C."/>
            <person name="Haas B."/>
            <person name="Henn M.R."/>
            <person name="Nusbaum C."/>
            <person name="Birren B."/>
        </authorList>
    </citation>
    <scope>NUCLEOTIDE SEQUENCE [LARGE SCALE GENOMIC DNA]</scope>
</reference>
<organism evidence="1 2">
    <name type="scientific">Loa loa</name>
    <name type="common">Eye worm</name>
    <name type="synonym">Filaria loa</name>
    <dbReference type="NCBI Taxonomy" id="7209"/>
    <lineage>
        <taxon>Eukaryota</taxon>
        <taxon>Metazoa</taxon>
        <taxon>Ecdysozoa</taxon>
        <taxon>Nematoda</taxon>
        <taxon>Chromadorea</taxon>
        <taxon>Rhabditida</taxon>
        <taxon>Spirurina</taxon>
        <taxon>Spiruromorpha</taxon>
        <taxon>Filarioidea</taxon>
        <taxon>Onchocercidae</taxon>
        <taxon>Loa</taxon>
    </lineage>
</organism>
<reference evidence="2" key="2">
    <citation type="submission" date="2016-11" db="UniProtKB">
        <authorList>
            <consortium name="WormBaseParasite"/>
        </authorList>
    </citation>
    <scope>IDENTIFICATION</scope>
</reference>
<dbReference type="WBParaSite" id="EN70_2498">
    <property type="protein sequence ID" value="EN70_2498"/>
    <property type="gene ID" value="EN70_2498"/>
</dbReference>
<proteinExistence type="predicted"/>